<dbReference type="Ensembl" id="ENSGWIT00000018099.1">
    <property type="protein sequence ID" value="ENSGWIP00000016388.1"/>
    <property type="gene ID" value="ENSGWIG00000009190.1"/>
</dbReference>
<organism evidence="9 10">
    <name type="scientific">Gouania willdenowi</name>
    <name type="common">Blunt-snouted clingfish</name>
    <name type="synonym">Lepadogaster willdenowi</name>
    <dbReference type="NCBI Taxonomy" id="441366"/>
    <lineage>
        <taxon>Eukaryota</taxon>
        <taxon>Metazoa</taxon>
        <taxon>Chordata</taxon>
        <taxon>Craniata</taxon>
        <taxon>Vertebrata</taxon>
        <taxon>Euteleostomi</taxon>
        <taxon>Actinopterygii</taxon>
        <taxon>Neopterygii</taxon>
        <taxon>Teleostei</taxon>
        <taxon>Neoteleostei</taxon>
        <taxon>Acanthomorphata</taxon>
        <taxon>Ovalentaria</taxon>
        <taxon>Blenniimorphae</taxon>
        <taxon>Blenniiformes</taxon>
        <taxon>Gobiesocoidei</taxon>
        <taxon>Gobiesocidae</taxon>
        <taxon>Gobiesocinae</taxon>
        <taxon>Gouania</taxon>
    </lineage>
</organism>
<keyword evidence="10" id="KW-1185">Reference proteome</keyword>
<dbReference type="GO" id="GO:0031511">
    <property type="term" value="C:Mis6-Sim4 complex"/>
    <property type="evidence" value="ECO:0007669"/>
    <property type="project" value="TreeGrafter"/>
</dbReference>
<gene>
    <name evidence="9" type="primary">cenpo</name>
</gene>
<reference evidence="9" key="2">
    <citation type="submission" date="2025-08" db="UniProtKB">
        <authorList>
            <consortium name="Ensembl"/>
        </authorList>
    </citation>
    <scope>IDENTIFICATION</scope>
</reference>
<dbReference type="InterPro" id="IPR018464">
    <property type="entry name" value="CENP-O"/>
</dbReference>
<dbReference type="PANTHER" id="PTHR14582">
    <property type="entry name" value="INNER KINETOCHORE SUBUNIT MAL2"/>
    <property type="match status" value="1"/>
</dbReference>
<reference evidence="9" key="1">
    <citation type="submission" date="2020-06" db="EMBL/GenBank/DDBJ databases">
        <authorList>
            <consortium name="Wellcome Sanger Institute Data Sharing"/>
        </authorList>
    </citation>
    <scope>NUCLEOTIDE SEQUENCE [LARGE SCALE GENOMIC DNA]</scope>
</reference>
<evidence type="ECO:0000256" key="6">
    <source>
        <dbReference type="ARBA" id="ARBA00023242"/>
    </source>
</evidence>
<evidence type="ECO:0000256" key="5">
    <source>
        <dbReference type="ARBA" id="ARBA00022454"/>
    </source>
</evidence>
<keyword evidence="7" id="KW-0137">Centromere</keyword>
<dbReference type="PANTHER" id="PTHR14582:SF1">
    <property type="entry name" value="CENTROMERE PROTEIN O"/>
    <property type="match status" value="1"/>
</dbReference>
<evidence type="ECO:0000313" key="9">
    <source>
        <dbReference type="Ensembl" id="ENSGWIP00000016388.1"/>
    </source>
</evidence>
<reference evidence="9" key="3">
    <citation type="submission" date="2025-09" db="UniProtKB">
        <authorList>
            <consortium name="Ensembl"/>
        </authorList>
    </citation>
    <scope>IDENTIFICATION</scope>
</reference>
<feature type="coiled-coil region" evidence="8">
    <location>
        <begin position="33"/>
        <end position="60"/>
    </location>
</feature>
<sequence>MERASTKGVLGHLSLLETQMRSCRGKHQQLNRTEQLKAKVEALCVQKEQLKVELHTLQRLQKVRSTLDGNGADDEMDDDSENADILQLMAKCARLKDLLHAHHLIGGYDVVKTRQDKGLCITLTTAYEGIYLDTYHLEMDLSPKLRISRHDIPPFIPLNSLVETTTQTALRPFLDFLSQHLNAFTGRKQQLKLVKEQHKSVEVMESNVLCSVLVLLVRVPERKLPVLCILDYTDHSRSLPTGVKFECDDEPPNFEQWKKSCRILLERPVHKALITMKSLGCIV</sequence>
<dbReference type="Proteomes" id="UP000694680">
    <property type="component" value="Chromosome 22"/>
</dbReference>
<dbReference type="GeneID" id="114456550"/>
<comment type="similarity">
    <text evidence="3">Belongs to the CENP-O/MCM21 family.</text>
</comment>
<protein>
    <recommendedName>
        <fullName evidence="4">Centromere protein O</fullName>
    </recommendedName>
</protein>
<proteinExistence type="inferred from homology"/>
<dbReference type="OrthoDB" id="10050372at2759"/>
<evidence type="ECO:0000256" key="3">
    <source>
        <dbReference type="ARBA" id="ARBA00007321"/>
    </source>
</evidence>
<dbReference type="CTD" id="79172"/>
<evidence type="ECO:0000256" key="1">
    <source>
        <dbReference type="ARBA" id="ARBA00004123"/>
    </source>
</evidence>
<evidence type="ECO:0000256" key="7">
    <source>
        <dbReference type="ARBA" id="ARBA00023328"/>
    </source>
</evidence>
<evidence type="ECO:0000313" key="10">
    <source>
        <dbReference type="Proteomes" id="UP000694680"/>
    </source>
</evidence>
<dbReference type="RefSeq" id="XP_028294197.1">
    <property type="nucleotide sequence ID" value="XM_028438396.1"/>
</dbReference>
<evidence type="ECO:0000256" key="4">
    <source>
        <dbReference type="ARBA" id="ARBA00016395"/>
    </source>
</evidence>
<dbReference type="GO" id="GO:0005634">
    <property type="term" value="C:nucleus"/>
    <property type="evidence" value="ECO:0007669"/>
    <property type="project" value="UniProtKB-SubCell"/>
</dbReference>
<dbReference type="AlphaFoldDB" id="A0A8C5G5U6"/>
<accession>A0A8C5G5U6</accession>
<dbReference type="CDD" id="cd23835">
    <property type="entry name" value="DRWD-N_CENP-O"/>
    <property type="match status" value="1"/>
</dbReference>
<name>A0A8C5G5U6_GOUWI</name>
<comment type="subcellular location">
    <subcellularLocation>
        <location evidence="2">Chromosome</location>
        <location evidence="2">Centromere</location>
    </subcellularLocation>
    <subcellularLocation>
        <location evidence="1">Nucleus</location>
    </subcellularLocation>
</comment>
<evidence type="ECO:0000256" key="8">
    <source>
        <dbReference type="SAM" id="Coils"/>
    </source>
</evidence>
<keyword evidence="6" id="KW-0539">Nucleus</keyword>
<keyword evidence="8" id="KW-0175">Coiled coil</keyword>
<evidence type="ECO:0000256" key="2">
    <source>
        <dbReference type="ARBA" id="ARBA00004584"/>
    </source>
</evidence>
<keyword evidence="5" id="KW-0158">Chromosome</keyword>